<proteinExistence type="predicted"/>
<dbReference type="EMBL" id="BAABBB010000019">
    <property type="protein sequence ID" value="GAA3545391.1"/>
    <property type="molecule type" value="Genomic_DNA"/>
</dbReference>
<evidence type="ECO:0000313" key="3">
    <source>
        <dbReference type="Proteomes" id="UP001500301"/>
    </source>
</evidence>
<feature type="chain" id="PRO_5045745950" description="Sensor domain-containing protein" evidence="1">
    <location>
        <begin position="23"/>
        <end position="245"/>
    </location>
</feature>
<dbReference type="RefSeq" id="WP_218234495.1">
    <property type="nucleotide sequence ID" value="NZ_BAABBB010000019.1"/>
</dbReference>
<comment type="caution">
    <text evidence="2">The sequence shown here is derived from an EMBL/GenBank/DDBJ whole genome shotgun (WGS) entry which is preliminary data.</text>
</comment>
<reference evidence="3" key="1">
    <citation type="journal article" date="2019" name="Int. J. Syst. Evol. Microbiol.">
        <title>The Global Catalogue of Microorganisms (GCM) 10K type strain sequencing project: providing services to taxonomists for standard genome sequencing and annotation.</title>
        <authorList>
            <consortium name="The Broad Institute Genomics Platform"/>
            <consortium name="The Broad Institute Genome Sequencing Center for Infectious Disease"/>
            <person name="Wu L."/>
            <person name="Ma J."/>
        </authorList>
    </citation>
    <scope>NUCLEOTIDE SEQUENCE [LARGE SCALE GENOMIC DNA]</scope>
    <source>
        <strain evidence="3">JCM 17460</strain>
    </source>
</reference>
<dbReference type="Proteomes" id="UP001500301">
    <property type="component" value="Unassembled WGS sequence"/>
</dbReference>
<accession>A0ABP6W4R4</accession>
<sequence>MHQRSTLPAIALLAVAALSALTGCSDDTPVASDPGPATSPTAPATTPAALTDAVLLTDDDTVYSDGADWFRLGTGDEDLDGNGDLAHPCVPDGLTGTGATSVVRADFELRNTSDPSVEVTSDLMVELVAQYADEAAAEAAWSTVNGLLEECADRPEAITDYRALQTRKVDVPGADAVITDSHFGPVPREVDPNGDAAYIMETGVLRRGDRLVLLTSVVVGQDYDFVGGTPVERMLPKASRRLANS</sequence>
<evidence type="ECO:0008006" key="4">
    <source>
        <dbReference type="Google" id="ProtNLM"/>
    </source>
</evidence>
<evidence type="ECO:0000313" key="2">
    <source>
        <dbReference type="EMBL" id="GAA3545391.1"/>
    </source>
</evidence>
<keyword evidence="1" id="KW-0732">Signal</keyword>
<organism evidence="2 3">
    <name type="scientific">Nocardioides daeguensis</name>
    <dbReference type="NCBI Taxonomy" id="908359"/>
    <lineage>
        <taxon>Bacteria</taxon>
        <taxon>Bacillati</taxon>
        <taxon>Actinomycetota</taxon>
        <taxon>Actinomycetes</taxon>
        <taxon>Propionibacteriales</taxon>
        <taxon>Nocardioidaceae</taxon>
        <taxon>Nocardioides</taxon>
    </lineage>
</organism>
<feature type="signal peptide" evidence="1">
    <location>
        <begin position="1"/>
        <end position="22"/>
    </location>
</feature>
<name>A0ABP6W4R4_9ACTN</name>
<gene>
    <name evidence="2" type="ORF">GCM10022263_35650</name>
</gene>
<dbReference type="PROSITE" id="PS51257">
    <property type="entry name" value="PROKAR_LIPOPROTEIN"/>
    <property type="match status" value="1"/>
</dbReference>
<protein>
    <recommendedName>
        <fullName evidence="4">Sensor domain-containing protein</fullName>
    </recommendedName>
</protein>
<evidence type="ECO:0000256" key="1">
    <source>
        <dbReference type="SAM" id="SignalP"/>
    </source>
</evidence>
<keyword evidence="3" id="KW-1185">Reference proteome</keyword>